<keyword evidence="2" id="KW-0732">Signal</keyword>
<protein>
    <submittedName>
        <fullName evidence="3">Uncharacterized protein</fullName>
    </submittedName>
</protein>
<evidence type="ECO:0000256" key="1">
    <source>
        <dbReference type="SAM" id="MobiDB-lite"/>
    </source>
</evidence>
<keyword evidence="4" id="KW-1185">Reference proteome</keyword>
<dbReference type="AlphaFoldDB" id="A0A399G2H3"/>
<feature type="signal peptide" evidence="2">
    <location>
        <begin position="1"/>
        <end position="28"/>
    </location>
</feature>
<evidence type="ECO:0000313" key="4">
    <source>
        <dbReference type="Proteomes" id="UP000265719"/>
    </source>
</evidence>
<feature type="region of interest" description="Disordered" evidence="1">
    <location>
        <begin position="28"/>
        <end position="51"/>
    </location>
</feature>
<dbReference type="OrthoDB" id="3434578at2"/>
<sequence length="140" mass="15129">MKLVRALVPLVAALPLLLARLWSPTACREGETGPAPAPPARSRPRVPRPRPYVPVPAATLTQERAADFARVAQRHAPLWALAYDPVQTVVFTARHRVLADLVVGSSDLDALDFALTEFTPPGYARAYLTRAEQARTGAGV</sequence>
<dbReference type="EMBL" id="CP063196">
    <property type="protein sequence ID" value="UOE19138.1"/>
    <property type="molecule type" value="Genomic_DNA"/>
</dbReference>
<dbReference type="Proteomes" id="UP000265719">
    <property type="component" value="Chromosome"/>
</dbReference>
<gene>
    <name evidence="3" type="ORF">NI17_020650</name>
</gene>
<feature type="chain" id="PRO_5043893220" evidence="2">
    <location>
        <begin position="29"/>
        <end position="140"/>
    </location>
</feature>
<name>A0A399G2H3_9ACTN</name>
<dbReference type="KEGG" id="thao:NI17_020650"/>
<evidence type="ECO:0000256" key="2">
    <source>
        <dbReference type="SAM" id="SignalP"/>
    </source>
</evidence>
<proteinExistence type="predicted"/>
<reference evidence="3" key="1">
    <citation type="submission" date="2020-10" db="EMBL/GenBank/DDBJ databases">
        <title>De novo genome project of the cellulose decomposer Thermobifida halotolerans type strain.</title>
        <authorList>
            <person name="Nagy I."/>
            <person name="Horvath B."/>
            <person name="Kukolya J."/>
            <person name="Nagy I."/>
            <person name="Orsini M."/>
        </authorList>
    </citation>
    <scope>NUCLEOTIDE SEQUENCE</scope>
    <source>
        <strain evidence="3">DSM 44931</strain>
    </source>
</reference>
<accession>A0A399G2H3</accession>
<organism evidence="3 4">
    <name type="scientific">Thermobifida halotolerans</name>
    <dbReference type="NCBI Taxonomy" id="483545"/>
    <lineage>
        <taxon>Bacteria</taxon>
        <taxon>Bacillati</taxon>
        <taxon>Actinomycetota</taxon>
        <taxon>Actinomycetes</taxon>
        <taxon>Streptosporangiales</taxon>
        <taxon>Nocardiopsidaceae</taxon>
        <taxon>Thermobifida</taxon>
    </lineage>
</organism>
<evidence type="ECO:0000313" key="3">
    <source>
        <dbReference type="EMBL" id="UOE19138.1"/>
    </source>
</evidence>
<dbReference type="RefSeq" id="WP_068692731.1">
    <property type="nucleotide sequence ID" value="NZ_CP063196.1"/>
</dbReference>